<reference evidence="1" key="1">
    <citation type="submission" date="2021-02" db="EMBL/GenBank/DDBJ databases">
        <authorList>
            <person name="Nieuwenhuis M."/>
            <person name="Van De Peppel L.J.J."/>
        </authorList>
    </citation>
    <scope>NUCLEOTIDE SEQUENCE</scope>
    <source>
        <strain evidence="1">D49</strain>
    </source>
</reference>
<name>A0A9P7KHE4_9AGAR</name>
<comment type="caution">
    <text evidence="1">The sequence shown here is derived from an EMBL/GenBank/DDBJ whole genome shotgun (WGS) entry which is preliminary data.</text>
</comment>
<evidence type="ECO:0000313" key="2">
    <source>
        <dbReference type="Proteomes" id="UP000717328"/>
    </source>
</evidence>
<evidence type="ECO:0008006" key="3">
    <source>
        <dbReference type="Google" id="ProtNLM"/>
    </source>
</evidence>
<dbReference type="Pfam" id="PF13374">
    <property type="entry name" value="TPR_10"/>
    <property type="match status" value="1"/>
</dbReference>
<dbReference type="Gene3D" id="1.25.40.10">
    <property type="entry name" value="Tetratricopeptide repeat domain"/>
    <property type="match status" value="1"/>
</dbReference>
<gene>
    <name evidence="1" type="ORF">H0H81_002697</name>
</gene>
<organism evidence="1 2">
    <name type="scientific">Sphagnurus paluster</name>
    <dbReference type="NCBI Taxonomy" id="117069"/>
    <lineage>
        <taxon>Eukaryota</taxon>
        <taxon>Fungi</taxon>
        <taxon>Dikarya</taxon>
        <taxon>Basidiomycota</taxon>
        <taxon>Agaricomycotina</taxon>
        <taxon>Agaricomycetes</taxon>
        <taxon>Agaricomycetidae</taxon>
        <taxon>Agaricales</taxon>
        <taxon>Tricholomatineae</taxon>
        <taxon>Lyophyllaceae</taxon>
        <taxon>Sphagnurus</taxon>
    </lineage>
</organism>
<dbReference type="PANTHER" id="PTHR46082">
    <property type="entry name" value="ATP/GTP-BINDING PROTEIN-RELATED"/>
    <property type="match status" value="1"/>
</dbReference>
<evidence type="ECO:0000313" key="1">
    <source>
        <dbReference type="EMBL" id="KAG5649649.1"/>
    </source>
</evidence>
<dbReference type="InterPro" id="IPR053137">
    <property type="entry name" value="NLR-like"/>
</dbReference>
<dbReference type="EMBL" id="JABCKI010000809">
    <property type="protein sequence ID" value="KAG5649649.1"/>
    <property type="molecule type" value="Genomic_DNA"/>
</dbReference>
<dbReference type="Proteomes" id="UP000717328">
    <property type="component" value="Unassembled WGS sequence"/>
</dbReference>
<keyword evidence="2" id="KW-1185">Reference proteome</keyword>
<accession>A0A9P7KHE4</accession>
<dbReference type="OrthoDB" id="539810at2759"/>
<protein>
    <recommendedName>
        <fullName evidence="3">Kinesin light chain</fullName>
    </recommendedName>
</protein>
<dbReference type="Pfam" id="PF13424">
    <property type="entry name" value="TPR_12"/>
    <property type="match status" value="1"/>
</dbReference>
<dbReference type="AlphaFoldDB" id="A0A9P7KHE4"/>
<sequence length="356" mass="40472">MNQLAKTYNDQGNLVKAEIQTQVLTLSEQNLRLYHPQTLNAMRILGKIYYGQGNMLKAEEIEIKVLSLHKEILRPNHSNIAFTYYDQEHVAKAEEMQMKILSLCQKILGPDHPDTLSAMSNLAGTYHKQEEIEIEVLGLCGKILGPHHPNTLTAMRNHLLCLLLWLQHQQQLQRRLGPQIRLVQRTKARVVQMHLRQLQAERPLKTAPSETVEEIHLPAYIKELKAVPILSSQVSSQAPCSNVAKDYYDIYLCSLALGKTPEQLMVAKETWSLQSIFMNIDIMEQVECIVDSSSQIVAMSKEVFHKLKIKYDPSVILNMQSTNGCLDPSLGLARSIPCTIGDLTLHWRQLFSMART</sequence>
<reference evidence="1" key="2">
    <citation type="submission" date="2021-10" db="EMBL/GenBank/DDBJ databases">
        <title>Phylogenomics reveals ancestral predisposition of the termite-cultivated fungus Termitomyces towards a domesticated lifestyle.</title>
        <authorList>
            <person name="Auxier B."/>
            <person name="Grum-Grzhimaylo A."/>
            <person name="Cardenas M.E."/>
            <person name="Lodge J.D."/>
            <person name="Laessoe T."/>
            <person name="Pedersen O."/>
            <person name="Smith M.E."/>
            <person name="Kuyper T.W."/>
            <person name="Franco-Molano E.A."/>
            <person name="Baroni T.J."/>
            <person name="Aanen D.K."/>
        </authorList>
    </citation>
    <scope>NUCLEOTIDE SEQUENCE</scope>
    <source>
        <strain evidence="1">D49</strain>
    </source>
</reference>
<dbReference type="InterPro" id="IPR011990">
    <property type="entry name" value="TPR-like_helical_dom_sf"/>
</dbReference>
<proteinExistence type="predicted"/>
<dbReference type="PANTHER" id="PTHR46082:SF11">
    <property type="entry name" value="AAA+ ATPASE DOMAIN-CONTAINING PROTEIN-RELATED"/>
    <property type="match status" value="1"/>
</dbReference>
<dbReference type="SUPFAM" id="SSF48452">
    <property type="entry name" value="TPR-like"/>
    <property type="match status" value="1"/>
</dbReference>